<dbReference type="PANTHER" id="PTHR32243">
    <property type="entry name" value="MALTOSE TRANSPORT SYSTEM PERMEASE-RELATED"/>
    <property type="match status" value="1"/>
</dbReference>
<dbReference type="PANTHER" id="PTHR32243:SF18">
    <property type="entry name" value="INNER MEMBRANE ABC TRANSPORTER PERMEASE PROTEIN YCJP"/>
    <property type="match status" value="1"/>
</dbReference>
<comment type="similarity">
    <text evidence="7">Belongs to the binding-protein-dependent transport system permease family.</text>
</comment>
<evidence type="ECO:0000256" key="2">
    <source>
        <dbReference type="ARBA" id="ARBA00022448"/>
    </source>
</evidence>
<keyword evidence="5 7" id="KW-1133">Transmembrane helix</keyword>
<evidence type="ECO:0000256" key="3">
    <source>
        <dbReference type="ARBA" id="ARBA00022475"/>
    </source>
</evidence>
<comment type="caution">
    <text evidence="9">The sequence shown here is derived from an EMBL/GenBank/DDBJ whole genome shotgun (WGS) entry which is preliminary data.</text>
</comment>
<organism evidence="9 10">
    <name type="scientific">Acetobacter senegalensis</name>
    <dbReference type="NCBI Taxonomy" id="446692"/>
    <lineage>
        <taxon>Bacteria</taxon>
        <taxon>Pseudomonadati</taxon>
        <taxon>Pseudomonadota</taxon>
        <taxon>Alphaproteobacteria</taxon>
        <taxon>Acetobacterales</taxon>
        <taxon>Acetobacteraceae</taxon>
        <taxon>Acetobacter</taxon>
    </lineage>
</organism>
<feature type="transmembrane region" description="Helical" evidence="7">
    <location>
        <begin position="81"/>
        <end position="102"/>
    </location>
</feature>
<feature type="transmembrane region" description="Helical" evidence="7">
    <location>
        <begin position="190"/>
        <end position="211"/>
    </location>
</feature>
<dbReference type="Gene3D" id="1.10.3720.10">
    <property type="entry name" value="MetI-like"/>
    <property type="match status" value="1"/>
</dbReference>
<feature type="transmembrane region" description="Helical" evidence="7">
    <location>
        <begin position="20"/>
        <end position="40"/>
    </location>
</feature>
<evidence type="ECO:0000313" key="9">
    <source>
        <dbReference type="EMBL" id="KXV59933.1"/>
    </source>
</evidence>
<evidence type="ECO:0000256" key="6">
    <source>
        <dbReference type="ARBA" id="ARBA00023136"/>
    </source>
</evidence>
<keyword evidence="2 7" id="KW-0813">Transport</keyword>
<evidence type="ECO:0000256" key="1">
    <source>
        <dbReference type="ARBA" id="ARBA00004651"/>
    </source>
</evidence>
<dbReference type="PATRIC" id="fig|446692.4.peg.3536"/>
<sequence>MRLPAGTEAYAVSHLPSSLWRWVILSVALLQPLLPLYWALVTSFRKGSDLFSTVPFAPPSFENYSGLLSNPTWWHDAANSLISASAVALITLILAIPAAYALGRMSFQGRNTVLALLLGCAMLPQIAILSGLFTVISKLGLYNRLGSLIFADLFFALPFAIWLLTGFFRDLPRDLDDAGRLDGCGIMRRILIIHLPLVWPGLAATGLLTFINCWNEFLFGLTFTLSDSARTLPVSIGLISAPSRFELPFGLIMAASLLGTLPPILLVLFFQRRIAAGLTAGAVK</sequence>
<feature type="domain" description="ABC transmembrane type-1" evidence="8">
    <location>
        <begin position="77"/>
        <end position="270"/>
    </location>
</feature>
<feature type="transmembrane region" description="Helical" evidence="7">
    <location>
        <begin position="247"/>
        <end position="270"/>
    </location>
</feature>
<dbReference type="EMBL" id="LHZU01000122">
    <property type="protein sequence ID" value="KXV59933.1"/>
    <property type="molecule type" value="Genomic_DNA"/>
</dbReference>
<dbReference type="GO" id="GO:0005886">
    <property type="term" value="C:plasma membrane"/>
    <property type="evidence" value="ECO:0007669"/>
    <property type="project" value="UniProtKB-SubCell"/>
</dbReference>
<gene>
    <name evidence="9" type="ORF">AD948_07045</name>
</gene>
<evidence type="ECO:0000313" key="10">
    <source>
        <dbReference type="Proteomes" id="UP000075360"/>
    </source>
</evidence>
<feature type="transmembrane region" description="Helical" evidence="7">
    <location>
        <begin position="148"/>
        <end position="169"/>
    </location>
</feature>
<reference evidence="9 10" key="1">
    <citation type="submission" date="2015-06" db="EMBL/GenBank/DDBJ databases">
        <title>Improved classification and identification of acetic acid bacteria using matrix-assisted laser desorption/ionization time-of-flight mass spectrometry; Gluconobacter nephelii and Gluconobacter uchimurae are later heterotypic synonyms of Gluconobacter japonicus and Gluconobacter oxydans, respectively.</title>
        <authorList>
            <person name="Li L."/>
            <person name="Cleenwerck I."/>
            <person name="De Vuyst L."/>
            <person name="Vandamme P."/>
        </authorList>
    </citation>
    <scope>NUCLEOTIDE SEQUENCE [LARGE SCALE GENOMIC DNA]</scope>
    <source>
        <strain evidence="9 10">LMG 23690</strain>
    </source>
</reference>
<dbReference type="InterPro" id="IPR000515">
    <property type="entry name" value="MetI-like"/>
</dbReference>
<keyword evidence="3" id="KW-1003">Cell membrane</keyword>
<dbReference type="OrthoDB" id="9790107at2"/>
<feature type="transmembrane region" description="Helical" evidence="7">
    <location>
        <begin position="114"/>
        <end position="136"/>
    </location>
</feature>
<evidence type="ECO:0000256" key="4">
    <source>
        <dbReference type="ARBA" id="ARBA00022692"/>
    </source>
</evidence>
<dbReference type="GO" id="GO:0055085">
    <property type="term" value="P:transmembrane transport"/>
    <property type="evidence" value="ECO:0007669"/>
    <property type="project" value="InterPro"/>
</dbReference>
<dbReference type="AlphaFoldDB" id="A0A149U390"/>
<dbReference type="Pfam" id="PF00528">
    <property type="entry name" value="BPD_transp_1"/>
    <property type="match status" value="1"/>
</dbReference>
<evidence type="ECO:0000256" key="5">
    <source>
        <dbReference type="ARBA" id="ARBA00022989"/>
    </source>
</evidence>
<proteinExistence type="inferred from homology"/>
<name>A0A149U390_9PROT</name>
<protein>
    <submittedName>
        <fullName evidence="9">Sugar ABC transporter permease</fullName>
    </submittedName>
</protein>
<comment type="subcellular location">
    <subcellularLocation>
        <location evidence="1 7">Cell membrane</location>
        <topology evidence="1 7">Multi-pass membrane protein</topology>
    </subcellularLocation>
</comment>
<dbReference type="SUPFAM" id="SSF161098">
    <property type="entry name" value="MetI-like"/>
    <property type="match status" value="1"/>
</dbReference>
<dbReference type="InterPro" id="IPR035906">
    <property type="entry name" value="MetI-like_sf"/>
</dbReference>
<accession>A0A149U390</accession>
<evidence type="ECO:0000259" key="8">
    <source>
        <dbReference type="PROSITE" id="PS50928"/>
    </source>
</evidence>
<keyword evidence="4 7" id="KW-0812">Transmembrane</keyword>
<dbReference type="CDD" id="cd06261">
    <property type="entry name" value="TM_PBP2"/>
    <property type="match status" value="1"/>
</dbReference>
<dbReference type="Proteomes" id="UP000075360">
    <property type="component" value="Unassembled WGS sequence"/>
</dbReference>
<dbReference type="InterPro" id="IPR050901">
    <property type="entry name" value="BP-dep_ABC_trans_perm"/>
</dbReference>
<dbReference type="PROSITE" id="PS50928">
    <property type="entry name" value="ABC_TM1"/>
    <property type="match status" value="1"/>
</dbReference>
<evidence type="ECO:0000256" key="7">
    <source>
        <dbReference type="RuleBase" id="RU363032"/>
    </source>
</evidence>
<keyword evidence="6 7" id="KW-0472">Membrane</keyword>